<organism evidence="1 2">
    <name type="scientific">Mucilaginibacter mali</name>
    <dbReference type="NCBI Taxonomy" id="2740462"/>
    <lineage>
        <taxon>Bacteria</taxon>
        <taxon>Pseudomonadati</taxon>
        <taxon>Bacteroidota</taxon>
        <taxon>Sphingobacteriia</taxon>
        <taxon>Sphingobacteriales</taxon>
        <taxon>Sphingobacteriaceae</taxon>
        <taxon>Mucilaginibacter</taxon>
    </lineage>
</organism>
<dbReference type="EMBL" id="CP054139">
    <property type="protein sequence ID" value="QKJ28459.1"/>
    <property type="molecule type" value="Genomic_DNA"/>
</dbReference>
<accession>A0A7D4UBS7</accession>
<gene>
    <name evidence="1" type="ORF">HQ865_01340</name>
</gene>
<dbReference type="Proteomes" id="UP000505355">
    <property type="component" value="Chromosome"/>
</dbReference>
<name>A0A7D4UBS7_9SPHI</name>
<reference evidence="1 2" key="1">
    <citation type="submission" date="2020-05" db="EMBL/GenBank/DDBJ databases">
        <title>Mucilaginibacter mali sp. nov.</title>
        <authorList>
            <person name="Kim H.S."/>
            <person name="Lee K.C."/>
            <person name="Suh M.K."/>
            <person name="Kim J.-S."/>
            <person name="Han K.-I."/>
            <person name="Eom M.K."/>
            <person name="Shin Y.K."/>
            <person name="Lee J.-S."/>
        </authorList>
    </citation>
    <scope>NUCLEOTIDE SEQUENCE [LARGE SCALE GENOMIC DNA]</scope>
    <source>
        <strain evidence="1 2">G2-14</strain>
    </source>
</reference>
<sequence length="61" mass="7152">MKATPTTARRNELLAKKYELEKLIPDTIDPVAVAKLREDYRAILNELETYYFDEPVKQPNQ</sequence>
<dbReference type="RefSeq" id="WP_173413161.1">
    <property type="nucleotide sequence ID" value="NZ_CP054139.1"/>
</dbReference>
<evidence type="ECO:0000313" key="1">
    <source>
        <dbReference type="EMBL" id="QKJ28459.1"/>
    </source>
</evidence>
<keyword evidence="2" id="KW-1185">Reference proteome</keyword>
<protein>
    <submittedName>
        <fullName evidence="1">Uncharacterized protein</fullName>
    </submittedName>
</protein>
<dbReference type="KEGG" id="mmab:HQ865_01340"/>
<dbReference type="AlphaFoldDB" id="A0A7D4UBS7"/>
<evidence type="ECO:0000313" key="2">
    <source>
        <dbReference type="Proteomes" id="UP000505355"/>
    </source>
</evidence>
<proteinExistence type="predicted"/>